<gene>
    <name evidence="2" type="ORF">OJ997_06420</name>
</gene>
<name>A0A9X3N591_9ACTN</name>
<accession>A0A9X3N591</accession>
<feature type="region of interest" description="Disordered" evidence="1">
    <location>
        <begin position="46"/>
        <end position="68"/>
    </location>
</feature>
<evidence type="ECO:0000313" key="3">
    <source>
        <dbReference type="Proteomes" id="UP001147653"/>
    </source>
</evidence>
<dbReference type="AlphaFoldDB" id="A0A9X3N591"/>
<comment type="caution">
    <text evidence="2">The sequence shown here is derived from an EMBL/GenBank/DDBJ whole genome shotgun (WGS) entry which is preliminary data.</text>
</comment>
<feature type="compositionally biased region" description="Basic and acidic residues" evidence="1">
    <location>
        <begin position="54"/>
        <end position="68"/>
    </location>
</feature>
<organism evidence="2 3">
    <name type="scientific">Solirubrobacter phytolaccae</name>
    <dbReference type="NCBI Taxonomy" id="1404360"/>
    <lineage>
        <taxon>Bacteria</taxon>
        <taxon>Bacillati</taxon>
        <taxon>Actinomycetota</taxon>
        <taxon>Thermoleophilia</taxon>
        <taxon>Solirubrobacterales</taxon>
        <taxon>Solirubrobacteraceae</taxon>
        <taxon>Solirubrobacter</taxon>
    </lineage>
</organism>
<evidence type="ECO:0000256" key="1">
    <source>
        <dbReference type="SAM" id="MobiDB-lite"/>
    </source>
</evidence>
<keyword evidence="3" id="KW-1185">Reference proteome</keyword>
<dbReference type="Proteomes" id="UP001147653">
    <property type="component" value="Unassembled WGS sequence"/>
</dbReference>
<evidence type="ECO:0000313" key="2">
    <source>
        <dbReference type="EMBL" id="MDA0179923.1"/>
    </source>
</evidence>
<proteinExistence type="predicted"/>
<protein>
    <submittedName>
        <fullName evidence="2">Uncharacterized protein</fullName>
    </submittedName>
</protein>
<dbReference type="RefSeq" id="WP_270024233.1">
    <property type="nucleotide sequence ID" value="NZ_JAPDDP010000008.1"/>
</dbReference>
<sequence length="68" mass="7944">MTVILLGVFSKRSALEILDWKPTRSAEVEAENEVDDIEQMVAAQNELRRRRGKPERSLEDIESEWRES</sequence>
<dbReference type="EMBL" id="JAPDDP010000008">
    <property type="protein sequence ID" value="MDA0179923.1"/>
    <property type="molecule type" value="Genomic_DNA"/>
</dbReference>
<reference evidence="2" key="1">
    <citation type="submission" date="2022-10" db="EMBL/GenBank/DDBJ databases">
        <title>The WGS of Solirubrobacter phytolaccae KCTC 29190.</title>
        <authorList>
            <person name="Jiang Z."/>
        </authorList>
    </citation>
    <scope>NUCLEOTIDE SEQUENCE</scope>
    <source>
        <strain evidence="2">KCTC 29190</strain>
    </source>
</reference>